<keyword evidence="2" id="KW-0689">Ribosomal protein</keyword>
<feature type="domain" description="S1 motif" evidence="6">
    <location>
        <begin position="207"/>
        <end position="283"/>
    </location>
</feature>
<dbReference type="PANTHER" id="PTHR10724">
    <property type="entry name" value="30S RIBOSOMAL PROTEIN S1"/>
    <property type="match status" value="1"/>
</dbReference>
<dbReference type="SMART" id="SM00316">
    <property type="entry name" value="S1"/>
    <property type="match status" value="1"/>
</dbReference>
<dbReference type="GO" id="GO:1990904">
    <property type="term" value="C:ribonucleoprotein complex"/>
    <property type="evidence" value="ECO:0007669"/>
    <property type="project" value="UniProtKB-KW"/>
</dbReference>
<evidence type="ECO:0000256" key="2">
    <source>
        <dbReference type="ARBA" id="ARBA00022980"/>
    </source>
</evidence>
<keyword evidence="5" id="KW-0732">Signal</keyword>
<evidence type="ECO:0000259" key="6">
    <source>
        <dbReference type="PROSITE" id="PS50126"/>
    </source>
</evidence>
<sequence>MSSLKWKVSLLMACIMSSGSLAFHHADTRRRLRNHFCHNGIRRRQRIHATTMTVNIATEANAIAQQWDGEHPSGACYYRRIDGSWKPRKELKKLFIGERLFATRLPERDLLDGKTGPKAFLECGVGKISSNGKWSKVNCMIRLGKKGVKTSVARKKAEKLPPDTMIEVYVSRIKLDEGTLEVSLSREEALEKGSMRNKIPASSLKLGEVLTGIVKNVTPYGLFVDVNANRNGLLHISKVAKRYDAYIPKEDGLKKLGFERGSSVHVVVLSNDRKRLELDLAPDLVSENGLTMEDNTDSDDPLDAPLSSASYELTDDDAAAWAASGVDGSVIDGSNYSIGDDEVALWAAYSSDSSVSDVDDDDDDEYGEYDEDTDIEDALGIGYY</sequence>
<dbReference type="InterPro" id="IPR012340">
    <property type="entry name" value="NA-bd_OB-fold"/>
</dbReference>
<dbReference type="GO" id="GO:0005840">
    <property type="term" value="C:ribosome"/>
    <property type="evidence" value="ECO:0007669"/>
    <property type="project" value="UniProtKB-KW"/>
</dbReference>
<feature type="signal peptide" evidence="5">
    <location>
        <begin position="1"/>
        <end position="22"/>
    </location>
</feature>
<dbReference type="Gene3D" id="2.40.50.140">
    <property type="entry name" value="Nucleic acid-binding proteins"/>
    <property type="match status" value="1"/>
</dbReference>
<feature type="chain" id="PRO_5044801707" description="S1 motif domain-containing protein" evidence="5">
    <location>
        <begin position="23"/>
        <end position="384"/>
    </location>
</feature>
<gene>
    <name evidence="7" type="ORF">ACHAXA_007019</name>
</gene>
<proteinExistence type="inferred from homology"/>
<comment type="similarity">
    <text evidence="1">Belongs to the bacterial ribosomal protein bS1 family.</text>
</comment>
<dbReference type="EMBL" id="JALLPB020000341">
    <property type="protein sequence ID" value="KAL3810295.1"/>
    <property type="molecule type" value="Genomic_DNA"/>
</dbReference>
<reference evidence="7 8" key="1">
    <citation type="submission" date="2024-10" db="EMBL/GenBank/DDBJ databases">
        <title>Updated reference genomes for cyclostephanoid diatoms.</title>
        <authorList>
            <person name="Roberts W.R."/>
            <person name="Alverson A.J."/>
        </authorList>
    </citation>
    <scope>NUCLEOTIDE SEQUENCE [LARGE SCALE GENOMIC DNA]</scope>
    <source>
        <strain evidence="7 8">AJA228-03</strain>
    </source>
</reference>
<evidence type="ECO:0000256" key="5">
    <source>
        <dbReference type="SAM" id="SignalP"/>
    </source>
</evidence>
<dbReference type="Pfam" id="PF00575">
    <property type="entry name" value="S1"/>
    <property type="match status" value="1"/>
</dbReference>
<keyword evidence="3" id="KW-0687">Ribonucleoprotein</keyword>
<accession>A0ABD3RBD5</accession>
<dbReference type="InterPro" id="IPR050437">
    <property type="entry name" value="Ribos_protein_bS1-like"/>
</dbReference>
<evidence type="ECO:0000256" key="1">
    <source>
        <dbReference type="ARBA" id="ARBA00006767"/>
    </source>
</evidence>
<dbReference type="SUPFAM" id="SSF50249">
    <property type="entry name" value="Nucleic acid-binding proteins"/>
    <property type="match status" value="1"/>
</dbReference>
<evidence type="ECO:0000256" key="3">
    <source>
        <dbReference type="ARBA" id="ARBA00023274"/>
    </source>
</evidence>
<evidence type="ECO:0000256" key="4">
    <source>
        <dbReference type="SAM" id="MobiDB-lite"/>
    </source>
</evidence>
<dbReference type="InterPro" id="IPR003029">
    <property type="entry name" value="S1_domain"/>
</dbReference>
<comment type="caution">
    <text evidence="7">The sequence shown here is derived from an EMBL/GenBank/DDBJ whole genome shotgun (WGS) entry which is preliminary data.</text>
</comment>
<feature type="compositionally biased region" description="Acidic residues" evidence="4">
    <location>
        <begin position="357"/>
        <end position="369"/>
    </location>
</feature>
<dbReference type="AlphaFoldDB" id="A0ABD3RBD5"/>
<protein>
    <recommendedName>
        <fullName evidence="6">S1 motif domain-containing protein</fullName>
    </recommendedName>
</protein>
<dbReference type="PANTHER" id="PTHR10724:SF7">
    <property type="entry name" value="SMALL RIBOSOMAL SUBUNIT PROTEIN BS1C"/>
    <property type="match status" value="1"/>
</dbReference>
<dbReference type="PROSITE" id="PS50126">
    <property type="entry name" value="S1"/>
    <property type="match status" value="1"/>
</dbReference>
<organism evidence="7 8">
    <name type="scientific">Cyclostephanos tholiformis</name>
    <dbReference type="NCBI Taxonomy" id="382380"/>
    <lineage>
        <taxon>Eukaryota</taxon>
        <taxon>Sar</taxon>
        <taxon>Stramenopiles</taxon>
        <taxon>Ochrophyta</taxon>
        <taxon>Bacillariophyta</taxon>
        <taxon>Coscinodiscophyceae</taxon>
        <taxon>Thalassiosirophycidae</taxon>
        <taxon>Stephanodiscales</taxon>
        <taxon>Stephanodiscaceae</taxon>
        <taxon>Cyclostephanos</taxon>
    </lineage>
</organism>
<name>A0ABD3RBD5_9STRA</name>
<keyword evidence="8" id="KW-1185">Reference proteome</keyword>
<evidence type="ECO:0000313" key="8">
    <source>
        <dbReference type="Proteomes" id="UP001530377"/>
    </source>
</evidence>
<dbReference type="Proteomes" id="UP001530377">
    <property type="component" value="Unassembled WGS sequence"/>
</dbReference>
<evidence type="ECO:0000313" key="7">
    <source>
        <dbReference type="EMBL" id="KAL3810295.1"/>
    </source>
</evidence>
<feature type="region of interest" description="Disordered" evidence="4">
    <location>
        <begin position="350"/>
        <end position="369"/>
    </location>
</feature>